<dbReference type="RefSeq" id="WP_232649762.1">
    <property type="nucleotide sequence ID" value="NZ_JAJSBI010000008.1"/>
</dbReference>
<evidence type="ECO:0000256" key="2">
    <source>
        <dbReference type="SAM" id="SignalP"/>
    </source>
</evidence>
<dbReference type="Pfam" id="PF20182">
    <property type="entry name" value="DUF6545"/>
    <property type="match status" value="1"/>
</dbReference>
<reference evidence="4" key="1">
    <citation type="submission" date="2021-12" db="EMBL/GenBank/DDBJ databases">
        <authorList>
            <person name="Lee J.-H."/>
            <person name="Kim S.-B."/>
        </authorList>
    </citation>
    <scope>NUCLEOTIDE SEQUENCE</scope>
    <source>
        <strain evidence="4">NR30</strain>
    </source>
</reference>
<feature type="signal peptide" evidence="2">
    <location>
        <begin position="1"/>
        <end position="19"/>
    </location>
</feature>
<accession>A0A9Q3VKQ2</accession>
<keyword evidence="2" id="KW-0732">Signal</keyword>
<comment type="caution">
    <text evidence="4">The sequence shown here is derived from an EMBL/GenBank/DDBJ whole genome shotgun (WGS) entry which is preliminary data.</text>
</comment>
<feature type="chain" id="PRO_5040306803" description="DUF6545 domain-containing protein" evidence="2">
    <location>
        <begin position="20"/>
        <end position="362"/>
    </location>
</feature>
<evidence type="ECO:0000313" key="4">
    <source>
        <dbReference type="EMBL" id="MCD9875658.1"/>
    </source>
</evidence>
<feature type="transmembrane region" description="Helical" evidence="1">
    <location>
        <begin position="73"/>
        <end position="92"/>
    </location>
</feature>
<keyword evidence="1" id="KW-0472">Membrane</keyword>
<evidence type="ECO:0000256" key="1">
    <source>
        <dbReference type="SAM" id="Phobius"/>
    </source>
</evidence>
<dbReference type="AlphaFoldDB" id="A0A9Q3VKQ2"/>
<feature type="transmembrane region" description="Helical" evidence="1">
    <location>
        <begin position="40"/>
        <end position="61"/>
    </location>
</feature>
<keyword evidence="5" id="KW-1185">Reference proteome</keyword>
<sequence length="362" mass="39436">MTRQVAGLLLLGGCVFTFAAPSNIAAVNDLTGITNFSAPWVYSLLTGFCASCLLLIVKWRGGPPDGIRRTTRWVYGCYGTLVIALWICFALGDHHVERLQDLDTYYANTPWTREMIVLYLIGHTVAVLITSALLWTWEPRVRGTGWLHAGVILLGVGYAANLAFDLAKFVPVIARWNGNSNLDWMSTQLAPPIASLVGLLIALGFIVPHAGERMSQRQSARREYRALGALERVLHEVPTASAPVAFGRSAPLALRLTHRKTFIRDALRHLQPHLDFTRRDQIMESYLDHGKSPAEAKALADATVVKDAVARVHHHSNGTAEQTSRSAAGGLGDLVSISRAVRNLPGADTVRGTAAHPESVIS</sequence>
<evidence type="ECO:0000313" key="5">
    <source>
        <dbReference type="Proteomes" id="UP001108029"/>
    </source>
</evidence>
<keyword evidence="1" id="KW-1133">Transmembrane helix</keyword>
<evidence type="ECO:0000259" key="3">
    <source>
        <dbReference type="Pfam" id="PF20182"/>
    </source>
</evidence>
<feature type="transmembrane region" description="Helical" evidence="1">
    <location>
        <begin position="189"/>
        <end position="207"/>
    </location>
</feature>
<gene>
    <name evidence="4" type="ORF">LJ657_18725</name>
</gene>
<feature type="transmembrane region" description="Helical" evidence="1">
    <location>
        <begin position="149"/>
        <end position="169"/>
    </location>
</feature>
<protein>
    <recommendedName>
        <fullName evidence="3">DUF6545 domain-containing protein</fullName>
    </recommendedName>
</protein>
<organism evidence="4 5">
    <name type="scientific">Streptomyces guryensis</name>
    <dbReference type="NCBI Taxonomy" id="2886947"/>
    <lineage>
        <taxon>Bacteria</taxon>
        <taxon>Bacillati</taxon>
        <taxon>Actinomycetota</taxon>
        <taxon>Actinomycetes</taxon>
        <taxon>Kitasatosporales</taxon>
        <taxon>Streptomycetaceae</taxon>
        <taxon>Streptomyces</taxon>
    </lineage>
</organism>
<proteinExistence type="predicted"/>
<dbReference type="Proteomes" id="UP001108029">
    <property type="component" value="Unassembled WGS sequence"/>
</dbReference>
<dbReference type="EMBL" id="JAJSBI010000008">
    <property type="protein sequence ID" value="MCD9875658.1"/>
    <property type="molecule type" value="Genomic_DNA"/>
</dbReference>
<feature type="domain" description="DUF6545" evidence="3">
    <location>
        <begin position="219"/>
        <end position="333"/>
    </location>
</feature>
<dbReference type="InterPro" id="IPR046675">
    <property type="entry name" value="DUF6545"/>
</dbReference>
<keyword evidence="1" id="KW-0812">Transmembrane</keyword>
<name>A0A9Q3VKQ2_9ACTN</name>
<feature type="transmembrane region" description="Helical" evidence="1">
    <location>
        <begin position="116"/>
        <end position="137"/>
    </location>
</feature>